<organism evidence="5 6">
    <name type="scientific">Bradyrhizobium ontarionense</name>
    <dbReference type="NCBI Taxonomy" id="2898149"/>
    <lineage>
        <taxon>Bacteria</taxon>
        <taxon>Pseudomonadati</taxon>
        <taxon>Pseudomonadota</taxon>
        <taxon>Alphaproteobacteria</taxon>
        <taxon>Hyphomicrobiales</taxon>
        <taxon>Nitrobacteraceae</taxon>
        <taxon>Bradyrhizobium</taxon>
    </lineage>
</organism>
<evidence type="ECO:0000259" key="4">
    <source>
        <dbReference type="SMART" id="SM00922"/>
    </source>
</evidence>
<dbReference type="SFLD" id="SFLDG00180">
    <property type="entry name" value="muconate_cycloisomerase"/>
    <property type="match status" value="1"/>
</dbReference>
<dbReference type="SMART" id="SM00922">
    <property type="entry name" value="MR_MLE"/>
    <property type="match status" value="1"/>
</dbReference>
<keyword evidence="6" id="KW-1185">Reference proteome</keyword>
<dbReference type="InterPro" id="IPR029017">
    <property type="entry name" value="Enolase-like_N"/>
</dbReference>
<dbReference type="InterPro" id="IPR013341">
    <property type="entry name" value="Mandelate_racemase_N_dom"/>
</dbReference>
<evidence type="ECO:0000256" key="2">
    <source>
        <dbReference type="ARBA" id="ARBA00022723"/>
    </source>
</evidence>
<dbReference type="SFLD" id="SFLDS00001">
    <property type="entry name" value="Enolase"/>
    <property type="match status" value="1"/>
</dbReference>
<dbReference type="Gene3D" id="3.20.20.120">
    <property type="entry name" value="Enolase-like C-terminal domain"/>
    <property type="match status" value="1"/>
</dbReference>
<evidence type="ECO:0000256" key="1">
    <source>
        <dbReference type="ARBA" id="ARBA00008031"/>
    </source>
</evidence>
<accession>A0ABY3RHF0</accession>
<dbReference type="PANTHER" id="PTHR48073">
    <property type="entry name" value="O-SUCCINYLBENZOATE SYNTHASE-RELATED"/>
    <property type="match status" value="1"/>
</dbReference>
<name>A0ABY3RHF0_9BRAD</name>
<dbReference type="InterPro" id="IPR013342">
    <property type="entry name" value="Mandelate_racemase_C"/>
</dbReference>
<keyword evidence="3" id="KW-0413">Isomerase</keyword>
<dbReference type="Pfam" id="PF02746">
    <property type="entry name" value="MR_MLE_N"/>
    <property type="match status" value="1"/>
</dbReference>
<dbReference type="InterPro" id="IPR018110">
    <property type="entry name" value="Mandel_Rmase/mucon_lact_enz_CS"/>
</dbReference>
<dbReference type="InterPro" id="IPR029065">
    <property type="entry name" value="Enolase_C-like"/>
</dbReference>
<dbReference type="EMBL" id="CP088156">
    <property type="protein sequence ID" value="UFZ06724.1"/>
    <property type="molecule type" value="Genomic_DNA"/>
</dbReference>
<dbReference type="PANTHER" id="PTHR48073:SF2">
    <property type="entry name" value="O-SUCCINYLBENZOATE SYNTHASE"/>
    <property type="match status" value="1"/>
</dbReference>
<protein>
    <recommendedName>
        <fullName evidence="4">Mandelate racemase/muconate lactonizing enzyme C-terminal domain-containing protein</fullName>
    </recommendedName>
</protein>
<dbReference type="RefSeq" id="WP_231326181.1">
    <property type="nucleotide sequence ID" value="NZ_CP088156.1"/>
</dbReference>
<dbReference type="Proteomes" id="UP001431010">
    <property type="component" value="Chromosome"/>
</dbReference>
<reference evidence="5" key="1">
    <citation type="journal article" date="2024" name="Antonie Van Leeuwenhoek">
        <title>Bradyrhizobium ontarionense sp. nov., a novel bacterial symbiont isolated from Aeschynomene indica (Indian jointvetch), harbours photosynthesis, nitrogen fixation and nitrous oxide (N2O) reductase genes.</title>
        <authorList>
            <person name="Bromfield E.S.P."/>
            <person name="Cloutier S."/>
        </authorList>
    </citation>
    <scope>NUCLEOTIDE SEQUENCE</scope>
    <source>
        <strain evidence="5">A19</strain>
    </source>
</reference>
<dbReference type="InterPro" id="IPR036849">
    <property type="entry name" value="Enolase-like_C_sf"/>
</dbReference>
<proteinExistence type="inferred from homology"/>
<evidence type="ECO:0000256" key="3">
    <source>
        <dbReference type="ARBA" id="ARBA00023235"/>
    </source>
</evidence>
<gene>
    <name evidence="5" type="ORF">LQG66_10665</name>
</gene>
<evidence type="ECO:0000313" key="6">
    <source>
        <dbReference type="Proteomes" id="UP001431010"/>
    </source>
</evidence>
<dbReference type="Pfam" id="PF13378">
    <property type="entry name" value="MR_MLE_C"/>
    <property type="match status" value="1"/>
</dbReference>
<dbReference type="Gene3D" id="3.30.390.10">
    <property type="entry name" value="Enolase-like, N-terminal domain"/>
    <property type="match status" value="1"/>
</dbReference>
<dbReference type="SUPFAM" id="SSF51604">
    <property type="entry name" value="Enolase C-terminal domain-like"/>
    <property type="match status" value="1"/>
</dbReference>
<comment type="similarity">
    <text evidence="1">Belongs to the mandelate racemase/muconate lactonizing enzyme family.</text>
</comment>
<feature type="domain" description="Mandelate racemase/muconate lactonizing enzyme C-terminal" evidence="4">
    <location>
        <begin position="160"/>
        <end position="255"/>
    </location>
</feature>
<sequence>MIQLMDVYAIAMPMHRVFVHATMARHESDGILVCVDVDGVTGYGEAAPRPYVTGETTGTVLKALASCALNELDALIDWRSLQAVVASLKDLALPKMLSVDGRLSPAAACALEMALLDVACRLHGRPMASALHAAGLGEDMLRPVPCAISAALVVDLSTSPEEMVAHELALANGIKHVKLKVGADGDQAVERVRRFRDLIAPSISLSVDVNAAWTLPQAIAACRQLQGLGVAWLEEPLRPRDWAGLRQLREETGIPLMLDESFVEENDLAAAIDQRACDLVNIRVSKCGGPLRAAGLADTAFHSGLGYQIGVQVGEHGPLWAAGRALATSLRHASACEVGRADEWFPHDTTIPPFQIDRKTYLAPPLSGHGHGLVPGPALWAHARHAFSHVATTPRSALVEAERRVTTWNAEARG</sequence>
<dbReference type="PROSITE" id="PS00909">
    <property type="entry name" value="MR_MLE_2"/>
    <property type="match status" value="1"/>
</dbReference>
<keyword evidence="2" id="KW-0479">Metal-binding</keyword>
<evidence type="ECO:0000313" key="5">
    <source>
        <dbReference type="EMBL" id="UFZ06724.1"/>
    </source>
</evidence>
<dbReference type="SUPFAM" id="SSF54826">
    <property type="entry name" value="Enolase N-terminal domain-like"/>
    <property type="match status" value="1"/>
</dbReference>